<dbReference type="Gene3D" id="2.70.70.10">
    <property type="entry name" value="Glucose Permease (Domain IIA)"/>
    <property type="match status" value="1"/>
</dbReference>
<evidence type="ECO:0000313" key="8">
    <source>
        <dbReference type="EMBL" id="PZO78805.1"/>
    </source>
</evidence>
<comment type="cofactor">
    <cofactor evidence="1">
        <name>Zn(2+)</name>
        <dbReference type="ChEBI" id="CHEBI:29105"/>
    </cofactor>
</comment>
<dbReference type="InterPro" id="IPR016047">
    <property type="entry name" value="M23ase_b-sheet_dom"/>
</dbReference>
<dbReference type="PANTHER" id="PTHR21666">
    <property type="entry name" value="PEPTIDASE-RELATED"/>
    <property type="match status" value="1"/>
</dbReference>
<feature type="domain" description="M23ase beta-sheet core" evidence="7">
    <location>
        <begin position="266"/>
        <end position="360"/>
    </location>
</feature>
<dbReference type="Pfam" id="PF01551">
    <property type="entry name" value="Peptidase_M23"/>
    <property type="match status" value="1"/>
</dbReference>
<dbReference type="GO" id="GO:0046872">
    <property type="term" value="F:metal ion binding"/>
    <property type="evidence" value="ECO:0007669"/>
    <property type="project" value="UniProtKB-KW"/>
</dbReference>
<dbReference type="Proteomes" id="UP000248614">
    <property type="component" value="Unassembled WGS sequence"/>
</dbReference>
<reference evidence="8 9" key="1">
    <citation type="submission" date="2017-08" db="EMBL/GenBank/DDBJ databases">
        <title>Infants hospitalized years apart are colonized by the same room-sourced microbial strains.</title>
        <authorList>
            <person name="Brooks B."/>
            <person name="Olm M.R."/>
            <person name="Firek B.A."/>
            <person name="Baker R."/>
            <person name="Thomas B.C."/>
            <person name="Morowitz M.J."/>
            <person name="Banfield J.F."/>
        </authorList>
    </citation>
    <scope>NUCLEOTIDE SEQUENCE [LARGE SCALE GENOMIC DNA]</scope>
    <source>
        <strain evidence="8">S2_018_000_R3_110</strain>
    </source>
</reference>
<dbReference type="GO" id="GO:0006508">
    <property type="term" value="P:proteolysis"/>
    <property type="evidence" value="ECO:0007669"/>
    <property type="project" value="UniProtKB-KW"/>
</dbReference>
<dbReference type="InterPro" id="IPR011055">
    <property type="entry name" value="Dup_hybrid_motif"/>
</dbReference>
<gene>
    <name evidence="8" type="ORF">DI632_05770</name>
</gene>
<dbReference type="InterPro" id="IPR050570">
    <property type="entry name" value="Cell_wall_metabolism_enzyme"/>
</dbReference>
<keyword evidence="5" id="KW-0862">Zinc</keyword>
<evidence type="ECO:0000256" key="5">
    <source>
        <dbReference type="ARBA" id="ARBA00022833"/>
    </source>
</evidence>
<evidence type="ECO:0000256" key="2">
    <source>
        <dbReference type="ARBA" id="ARBA00022670"/>
    </source>
</evidence>
<keyword evidence="2" id="KW-0645">Protease</keyword>
<accession>A0A2W5B6K0</accession>
<dbReference type="CDD" id="cd12797">
    <property type="entry name" value="M23_peptidase"/>
    <property type="match status" value="1"/>
</dbReference>
<keyword evidence="4" id="KW-0378">Hydrolase</keyword>
<evidence type="ECO:0000256" key="3">
    <source>
        <dbReference type="ARBA" id="ARBA00022723"/>
    </source>
</evidence>
<dbReference type="SUPFAM" id="SSF51261">
    <property type="entry name" value="Duplicated hybrid motif"/>
    <property type="match status" value="1"/>
</dbReference>
<keyword evidence="6" id="KW-0482">Metalloprotease</keyword>
<protein>
    <submittedName>
        <fullName evidence="8">Peptidase M23</fullName>
    </submittedName>
</protein>
<dbReference type="FunFam" id="2.70.70.10:FF:000006">
    <property type="entry name" value="M23 family peptidase"/>
    <property type="match status" value="1"/>
</dbReference>
<dbReference type="AlphaFoldDB" id="A0A2W5B6K0"/>
<evidence type="ECO:0000256" key="6">
    <source>
        <dbReference type="ARBA" id="ARBA00023049"/>
    </source>
</evidence>
<evidence type="ECO:0000256" key="1">
    <source>
        <dbReference type="ARBA" id="ARBA00001947"/>
    </source>
</evidence>
<evidence type="ECO:0000313" key="9">
    <source>
        <dbReference type="Proteomes" id="UP000248614"/>
    </source>
</evidence>
<dbReference type="EMBL" id="QFNF01000010">
    <property type="protein sequence ID" value="PZO78805.1"/>
    <property type="molecule type" value="Genomic_DNA"/>
</dbReference>
<evidence type="ECO:0000259" key="7">
    <source>
        <dbReference type="Pfam" id="PF01551"/>
    </source>
</evidence>
<name>A0A2W5B6K0_9SPHN</name>
<sequence>MSITSVLKNNVAPLAGFRSIFRTRHFLLHDGTRLRRHTITGRNQAAAAGLAAITVAFSAYGMGQAAIRTAAASDDRVASMQHQVDAMRADVARLHADARAHAARLDKRQAALAAVLTGRDDAGGLALAALEQKPASRASLVTRPFDRVARQQAAMAVQARAMADARYADTARTLRKLGLNPRRVMPAMGGPYEPVDAATAAAATAASATADAQADAQFRALFMSWKKLDTIERAAISIPSYQPVASLSFTSNFGVRSDPFRGTAAMHAGVDIPGPIGTPVYATADGIVARAERAGGYGNLIEVNHGKGIATRYGHLSKIIVRDHERVKRGQLIGLMGSTGRSTGSHLHYEVRIDGSAVNPAPYLQAGQLAMAADRAQRQRLAMGGPVVAE</sequence>
<dbReference type="GO" id="GO:0004222">
    <property type="term" value="F:metalloendopeptidase activity"/>
    <property type="evidence" value="ECO:0007669"/>
    <property type="project" value="TreeGrafter"/>
</dbReference>
<dbReference type="PANTHER" id="PTHR21666:SF288">
    <property type="entry name" value="CELL DIVISION PROTEIN YTFB"/>
    <property type="match status" value="1"/>
</dbReference>
<keyword evidence="3" id="KW-0479">Metal-binding</keyword>
<organism evidence="8 9">
    <name type="scientific">Sphingomonas hengshuiensis</name>
    <dbReference type="NCBI Taxonomy" id="1609977"/>
    <lineage>
        <taxon>Bacteria</taxon>
        <taxon>Pseudomonadati</taxon>
        <taxon>Pseudomonadota</taxon>
        <taxon>Alphaproteobacteria</taxon>
        <taxon>Sphingomonadales</taxon>
        <taxon>Sphingomonadaceae</taxon>
        <taxon>Sphingomonas</taxon>
    </lineage>
</organism>
<comment type="caution">
    <text evidence="8">The sequence shown here is derived from an EMBL/GenBank/DDBJ whole genome shotgun (WGS) entry which is preliminary data.</text>
</comment>
<evidence type="ECO:0000256" key="4">
    <source>
        <dbReference type="ARBA" id="ARBA00022801"/>
    </source>
</evidence>
<proteinExistence type="predicted"/>